<dbReference type="InterPro" id="IPR019407">
    <property type="entry name" value="CTU2"/>
</dbReference>
<keyword evidence="5" id="KW-1185">Reference proteome</keyword>
<dbReference type="KEGG" id="loi:92363722"/>
<sequence length="692" mass="74924">MHQCFKCKQAIGTVASRDGPAKVYCPDCFLAYCAGAVRENAFQQCFVPSDTPLAVAVSGGPNSMLLLRELGQLRYKARDHLRRQQLVQQRWASAQGRRRDGAPVSPSSTSSAPTVSNLILLPFHLCEDELVLPPPPPPPPPRSSSSPSPSSLRESSGRPEAIEKVRSAMEEQFEVLRKCVLQQPPRWVYHDDAPSRRKSAKKQQKDTTAAVGMDVARAGGAHVATPEAAYSGGGSGFSPPSSPRQRYAETSDESAATTACLFDEAEMRLFYYSDFLSGAYLSEVRHALHASRLSLSDREALYARVRQQTLCRAAQRLCMEYRQRAAAAAVIGETTGEEVTRRSDEAHFFGQRERLDERSSLRGTSWETWSHLLLGSNAARCAIAALEALVTGASGEGVVHGAGFRGFTHEVVCLRPLRTILPKETVLYTRLCGILGSYTPALRTSTATRSIHRTLEQFVLTMMTSYRTMIFNVLNTVQRLEVHPASMQEFVRGTCKFPASQAHEKHGGSAAAAGRSQLAIKTSTKALPSRTAQQNRDDLRLAAPLHVHRDLNGVTSKEADITSTIAMCCVCGYPASVAAGHCGRQRNTAVRQLELFALSTTGAAMPRTSGASSTTLAVASSSETSTVMRSCFICYACQGLAKTWPPSVFGRDSTTEKEELGSGSSRSAGCAALCYDTIASTSAVLQLCALFH</sequence>
<feature type="region of interest" description="Disordered" evidence="3">
    <location>
        <begin position="88"/>
        <end position="113"/>
    </location>
</feature>
<evidence type="ECO:0000256" key="2">
    <source>
        <dbReference type="ARBA" id="ARBA00022694"/>
    </source>
</evidence>
<dbReference type="RefSeq" id="XP_067064838.1">
    <property type="nucleotide sequence ID" value="XM_067209788.1"/>
</dbReference>
<keyword evidence="1" id="KW-0963">Cytoplasm</keyword>
<dbReference type="GO" id="GO:0000049">
    <property type="term" value="F:tRNA binding"/>
    <property type="evidence" value="ECO:0007669"/>
    <property type="project" value="InterPro"/>
</dbReference>
<protein>
    <recommendedName>
        <fullName evidence="6">Cytoplasmic tRNA 2-thiolation protein 2</fullName>
    </recommendedName>
</protein>
<dbReference type="InterPro" id="IPR014729">
    <property type="entry name" value="Rossmann-like_a/b/a_fold"/>
</dbReference>
<feature type="compositionally biased region" description="Pro residues" evidence="3">
    <location>
        <begin position="132"/>
        <end position="142"/>
    </location>
</feature>
<feature type="compositionally biased region" description="Low complexity" evidence="3">
    <location>
        <begin position="102"/>
        <end position="113"/>
    </location>
</feature>
<evidence type="ECO:0000256" key="1">
    <source>
        <dbReference type="ARBA" id="ARBA00022490"/>
    </source>
</evidence>
<dbReference type="GO" id="GO:0002143">
    <property type="term" value="P:tRNA wobble position uridine thiolation"/>
    <property type="evidence" value="ECO:0007669"/>
    <property type="project" value="TreeGrafter"/>
</dbReference>
<dbReference type="PANTHER" id="PTHR20882:SF14">
    <property type="entry name" value="CYTOPLASMIC TRNA 2-THIOLATION PROTEIN 2"/>
    <property type="match status" value="1"/>
</dbReference>
<comment type="caution">
    <text evidence="4">The sequence shown here is derived from an EMBL/GenBank/DDBJ whole genome shotgun (WGS) entry which is preliminary data.</text>
</comment>
<feature type="region of interest" description="Disordered" evidence="3">
    <location>
        <begin position="225"/>
        <end position="248"/>
    </location>
</feature>
<evidence type="ECO:0000313" key="5">
    <source>
        <dbReference type="Proteomes" id="UP000674143"/>
    </source>
</evidence>
<dbReference type="GO" id="GO:0016783">
    <property type="term" value="F:sulfurtransferase activity"/>
    <property type="evidence" value="ECO:0007669"/>
    <property type="project" value="TreeGrafter"/>
</dbReference>
<evidence type="ECO:0000256" key="3">
    <source>
        <dbReference type="SAM" id="MobiDB-lite"/>
    </source>
</evidence>
<gene>
    <name evidence="4" type="ORF">LSCM4_07911</name>
</gene>
<keyword evidence="2" id="KW-0819">tRNA processing</keyword>
<feature type="compositionally biased region" description="Low complexity" evidence="3">
    <location>
        <begin position="143"/>
        <end position="154"/>
    </location>
</feature>
<dbReference type="PANTHER" id="PTHR20882">
    <property type="entry name" value="CYTOPLASMIC TRNA 2-THIOLATION PROTEIN 2"/>
    <property type="match status" value="1"/>
</dbReference>
<evidence type="ECO:0008006" key="6">
    <source>
        <dbReference type="Google" id="ProtNLM"/>
    </source>
</evidence>
<name>A0A836HWV5_9TRYP</name>
<dbReference type="GeneID" id="92363722"/>
<reference evidence="4 5" key="1">
    <citation type="submission" date="2021-02" db="EMBL/GenBank/DDBJ databases">
        <title>Leishmania (Mundinia) orientalis Genome sequencing and assembly.</title>
        <authorList>
            <person name="Almutairi H."/>
            <person name="Gatherer D."/>
        </authorList>
    </citation>
    <scope>NUCLEOTIDE SEQUENCE [LARGE SCALE GENOMIC DNA]</scope>
    <source>
        <strain evidence="4">LSCM4</strain>
    </source>
</reference>
<proteinExistence type="predicted"/>
<dbReference type="Proteomes" id="UP000674143">
    <property type="component" value="Chromosome 13"/>
</dbReference>
<dbReference type="AlphaFoldDB" id="A0A836HWV5"/>
<feature type="region of interest" description="Disordered" evidence="3">
    <location>
        <begin position="188"/>
        <end position="208"/>
    </location>
</feature>
<organism evidence="4 5">
    <name type="scientific">Leishmania orientalis</name>
    <dbReference type="NCBI Taxonomy" id="2249476"/>
    <lineage>
        <taxon>Eukaryota</taxon>
        <taxon>Discoba</taxon>
        <taxon>Euglenozoa</taxon>
        <taxon>Kinetoplastea</taxon>
        <taxon>Metakinetoplastina</taxon>
        <taxon>Trypanosomatida</taxon>
        <taxon>Trypanosomatidae</taxon>
        <taxon>Leishmaniinae</taxon>
        <taxon>Leishmania</taxon>
    </lineage>
</organism>
<evidence type="ECO:0000313" key="4">
    <source>
        <dbReference type="EMBL" id="KAG5484345.1"/>
    </source>
</evidence>
<dbReference type="Gene3D" id="3.40.50.620">
    <property type="entry name" value="HUPs"/>
    <property type="match status" value="1"/>
</dbReference>
<feature type="region of interest" description="Disordered" evidence="3">
    <location>
        <begin position="130"/>
        <end position="160"/>
    </location>
</feature>
<accession>A0A836HWV5</accession>
<dbReference type="GO" id="GO:0005829">
    <property type="term" value="C:cytosol"/>
    <property type="evidence" value="ECO:0007669"/>
    <property type="project" value="TreeGrafter"/>
</dbReference>
<dbReference type="EMBL" id="JAFHLR010000013">
    <property type="protein sequence ID" value="KAG5484345.1"/>
    <property type="molecule type" value="Genomic_DNA"/>
</dbReference>